<dbReference type="EMBL" id="DVOD01000072">
    <property type="protein sequence ID" value="HIU93506.1"/>
    <property type="molecule type" value="Genomic_DNA"/>
</dbReference>
<proteinExistence type="predicted"/>
<reference evidence="1" key="1">
    <citation type="submission" date="2020-10" db="EMBL/GenBank/DDBJ databases">
        <authorList>
            <person name="Gilroy R."/>
        </authorList>
    </citation>
    <scope>NUCLEOTIDE SEQUENCE</scope>
    <source>
        <strain evidence="1">CHK154-7741</strain>
    </source>
</reference>
<name>A0A9D1SSU2_9CLOT</name>
<reference evidence="1" key="2">
    <citation type="journal article" date="2021" name="PeerJ">
        <title>Extensive microbial diversity within the chicken gut microbiome revealed by metagenomics and culture.</title>
        <authorList>
            <person name="Gilroy R."/>
            <person name="Ravi A."/>
            <person name="Getino M."/>
            <person name="Pursley I."/>
            <person name="Horton D.L."/>
            <person name="Alikhan N.F."/>
            <person name="Baker D."/>
            <person name="Gharbi K."/>
            <person name="Hall N."/>
            <person name="Watson M."/>
            <person name="Adriaenssens E.M."/>
            <person name="Foster-Nyarko E."/>
            <person name="Jarju S."/>
            <person name="Secka A."/>
            <person name="Antonio M."/>
            <person name="Oren A."/>
            <person name="Chaudhuri R.R."/>
            <person name="La Ragione R."/>
            <person name="Hildebrand F."/>
            <person name="Pallen M.J."/>
        </authorList>
    </citation>
    <scope>NUCLEOTIDE SEQUENCE</scope>
    <source>
        <strain evidence="1">CHK154-7741</strain>
    </source>
</reference>
<evidence type="ECO:0000313" key="2">
    <source>
        <dbReference type="Proteomes" id="UP000886748"/>
    </source>
</evidence>
<comment type="caution">
    <text evidence="1">The sequence shown here is derived from an EMBL/GenBank/DDBJ whole genome shotgun (WGS) entry which is preliminary data.</text>
</comment>
<dbReference type="Proteomes" id="UP000886748">
    <property type="component" value="Unassembled WGS sequence"/>
</dbReference>
<gene>
    <name evidence="1" type="ORF">IAD26_10310</name>
</gene>
<accession>A0A9D1SSU2</accession>
<protein>
    <submittedName>
        <fullName evidence="1">Uncharacterized protein</fullName>
    </submittedName>
</protein>
<sequence length="254" mass="29287">MYLVSNFFNASIRRPVFRGKTSAENIQSSEFSGIKNLESDIFVPQNTLKRPTEFGTVSYLKDNSFEELRFKKPLTLAQALDTVQKADDKYHLCRYGVVKSGFTLNEFKESFEMRFKNMKFTGFLGSGYSALALENQDGNIVKFCTDDHFAMRNKTEDFDAQVLKKGTIKKQYFYYIQKKYSKKGVTQHDVDLMEKKILSKGYIANDLYEGQIGKDKDGKIYLIDPECAVDPAKKAEINEKTESFIQECIRNGWM</sequence>
<organism evidence="1 2">
    <name type="scientific">Candidatus Limenecus avicola</name>
    <dbReference type="NCBI Taxonomy" id="2840847"/>
    <lineage>
        <taxon>Bacteria</taxon>
        <taxon>Bacillati</taxon>
        <taxon>Bacillota</taxon>
        <taxon>Clostridia</taxon>
        <taxon>Eubacteriales</taxon>
        <taxon>Clostridiaceae</taxon>
        <taxon>Clostridiaceae incertae sedis</taxon>
        <taxon>Candidatus Limenecus</taxon>
    </lineage>
</organism>
<dbReference type="AlphaFoldDB" id="A0A9D1SSU2"/>
<evidence type="ECO:0000313" key="1">
    <source>
        <dbReference type="EMBL" id="HIU93506.1"/>
    </source>
</evidence>